<dbReference type="Proteomes" id="UP000617340">
    <property type="component" value="Unassembled WGS sequence"/>
</dbReference>
<dbReference type="GO" id="GO:0042051">
    <property type="term" value="P:compound eye photoreceptor development"/>
    <property type="evidence" value="ECO:0007669"/>
    <property type="project" value="TreeGrafter"/>
</dbReference>
<dbReference type="PANTHER" id="PTHR46165:SF5">
    <property type="entry name" value="RE32936P"/>
    <property type="match status" value="1"/>
</dbReference>
<dbReference type="GO" id="GO:0005634">
    <property type="term" value="C:nucleus"/>
    <property type="evidence" value="ECO:0007669"/>
    <property type="project" value="TreeGrafter"/>
</dbReference>
<dbReference type="Gene3D" id="1.25.40.10">
    <property type="entry name" value="Tetratricopeptide repeat domain"/>
    <property type="match status" value="1"/>
</dbReference>
<evidence type="ECO:0000256" key="7">
    <source>
        <dbReference type="SAM" id="MobiDB-lite"/>
    </source>
</evidence>
<dbReference type="SUPFAM" id="SSF82199">
    <property type="entry name" value="SET domain"/>
    <property type="match status" value="1"/>
</dbReference>
<dbReference type="Gene3D" id="2.170.270.10">
    <property type="entry name" value="SET domain"/>
    <property type="match status" value="1"/>
</dbReference>
<evidence type="ECO:0000313" key="10">
    <source>
        <dbReference type="Proteomes" id="UP000617340"/>
    </source>
</evidence>
<dbReference type="InterPro" id="IPR011990">
    <property type="entry name" value="TPR-like_helical_dom_sf"/>
</dbReference>
<gene>
    <name evidence="9" type="ORF">HZH68_015983</name>
</gene>
<dbReference type="GO" id="GO:0008270">
    <property type="term" value="F:zinc ion binding"/>
    <property type="evidence" value="ECO:0007669"/>
    <property type="project" value="UniProtKB-KW"/>
</dbReference>
<dbReference type="CDD" id="cd10536">
    <property type="entry name" value="SET_SMYD4"/>
    <property type="match status" value="1"/>
</dbReference>
<evidence type="ECO:0000256" key="2">
    <source>
        <dbReference type="ARBA" id="ARBA00022679"/>
    </source>
</evidence>
<dbReference type="InterPro" id="IPR046341">
    <property type="entry name" value="SET_dom_sf"/>
</dbReference>
<evidence type="ECO:0000256" key="5">
    <source>
        <dbReference type="ARBA" id="ARBA00022771"/>
    </source>
</evidence>
<feature type="region of interest" description="Disordered" evidence="7">
    <location>
        <begin position="159"/>
        <end position="214"/>
    </location>
</feature>
<evidence type="ECO:0000313" key="9">
    <source>
        <dbReference type="EMBL" id="KAF7381108.1"/>
    </source>
</evidence>
<feature type="domain" description="MYND-type" evidence="8">
    <location>
        <begin position="72"/>
        <end position="111"/>
    </location>
</feature>
<feature type="compositionally biased region" description="Basic and acidic residues" evidence="7">
    <location>
        <begin position="185"/>
        <end position="207"/>
    </location>
</feature>
<dbReference type="SUPFAM" id="SSF144232">
    <property type="entry name" value="HIT/MYND zinc finger-like"/>
    <property type="match status" value="1"/>
</dbReference>
<evidence type="ECO:0000259" key="8">
    <source>
        <dbReference type="Pfam" id="PF01753"/>
    </source>
</evidence>
<keyword evidence="2" id="KW-0808">Transferase</keyword>
<accession>A0A834MS98</accession>
<feature type="compositionally biased region" description="Basic residues" evidence="7">
    <location>
        <begin position="173"/>
        <end position="184"/>
    </location>
</feature>
<evidence type="ECO:0000256" key="6">
    <source>
        <dbReference type="ARBA" id="ARBA00022833"/>
    </source>
</evidence>
<dbReference type="InterPro" id="IPR002893">
    <property type="entry name" value="Znf_MYND"/>
</dbReference>
<organism evidence="9 10">
    <name type="scientific">Vespula germanica</name>
    <name type="common">German yellow jacket</name>
    <name type="synonym">Paravespula germanica</name>
    <dbReference type="NCBI Taxonomy" id="30212"/>
    <lineage>
        <taxon>Eukaryota</taxon>
        <taxon>Metazoa</taxon>
        <taxon>Ecdysozoa</taxon>
        <taxon>Arthropoda</taxon>
        <taxon>Hexapoda</taxon>
        <taxon>Insecta</taxon>
        <taxon>Pterygota</taxon>
        <taxon>Neoptera</taxon>
        <taxon>Endopterygota</taxon>
        <taxon>Hymenoptera</taxon>
        <taxon>Apocrita</taxon>
        <taxon>Aculeata</taxon>
        <taxon>Vespoidea</taxon>
        <taxon>Vespidae</taxon>
        <taxon>Vespinae</taxon>
        <taxon>Vespula</taxon>
    </lineage>
</organism>
<dbReference type="AlphaFoldDB" id="A0A834MS98"/>
<keyword evidence="3" id="KW-0949">S-adenosyl-L-methionine</keyword>
<dbReference type="PANTHER" id="PTHR46165">
    <property type="entry name" value="SET AND MYND DOMAIN-CONTAINING PROTEIN 4"/>
    <property type="match status" value="1"/>
</dbReference>
<evidence type="ECO:0000256" key="3">
    <source>
        <dbReference type="ARBA" id="ARBA00022691"/>
    </source>
</evidence>
<comment type="caution">
    <text evidence="9">The sequence shown here is derived from an EMBL/GenBank/DDBJ whole genome shotgun (WGS) entry which is preliminary data.</text>
</comment>
<protein>
    <recommendedName>
        <fullName evidence="8">MYND-type domain-containing protein</fullName>
    </recommendedName>
</protein>
<reference evidence="9" key="1">
    <citation type="journal article" date="2020" name="G3 (Bethesda)">
        <title>High-Quality Assemblies for Three Invasive Social Wasps from the &lt;i&gt;Vespula&lt;/i&gt; Genus.</title>
        <authorList>
            <person name="Harrop T.W.R."/>
            <person name="Guhlin J."/>
            <person name="McLaughlin G.M."/>
            <person name="Permina E."/>
            <person name="Stockwell P."/>
            <person name="Gilligan J."/>
            <person name="Le Lec M.F."/>
            <person name="Gruber M.A.M."/>
            <person name="Quinn O."/>
            <person name="Lovegrove M."/>
            <person name="Duncan E.J."/>
            <person name="Remnant E.J."/>
            <person name="Van Eeckhoven J."/>
            <person name="Graham B."/>
            <person name="Knapp R.A."/>
            <person name="Langford K.W."/>
            <person name="Kronenberg Z."/>
            <person name="Press M.O."/>
            <person name="Eacker S.M."/>
            <person name="Wilson-Rankin E.E."/>
            <person name="Purcell J."/>
            <person name="Lester P.J."/>
            <person name="Dearden P.K."/>
        </authorList>
    </citation>
    <scope>NUCLEOTIDE SEQUENCE</scope>
    <source>
        <strain evidence="9">Linc-1</strain>
    </source>
</reference>
<name>A0A834MS98_VESGE</name>
<dbReference type="GO" id="GO:0042826">
    <property type="term" value="F:histone deacetylase binding"/>
    <property type="evidence" value="ECO:0007669"/>
    <property type="project" value="TreeGrafter"/>
</dbReference>
<dbReference type="EMBL" id="JACSDZ010000022">
    <property type="protein sequence ID" value="KAF7381108.1"/>
    <property type="molecule type" value="Genomic_DNA"/>
</dbReference>
<dbReference type="InterPro" id="IPR044421">
    <property type="entry name" value="SMYD4_SET"/>
</dbReference>
<evidence type="ECO:0000256" key="4">
    <source>
        <dbReference type="ARBA" id="ARBA00022723"/>
    </source>
</evidence>
<keyword evidence="5" id="KW-0863">Zinc-finger</keyword>
<keyword evidence="1" id="KW-0489">Methyltransferase</keyword>
<keyword evidence="4" id="KW-0479">Metal-binding</keyword>
<keyword evidence="10" id="KW-1185">Reference proteome</keyword>
<keyword evidence="6" id="KW-0862">Zinc</keyword>
<dbReference type="GO" id="GO:0008168">
    <property type="term" value="F:methyltransferase activity"/>
    <property type="evidence" value="ECO:0007669"/>
    <property type="project" value="UniProtKB-KW"/>
</dbReference>
<dbReference type="GO" id="GO:0005737">
    <property type="term" value="C:cytoplasm"/>
    <property type="evidence" value="ECO:0007669"/>
    <property type="project" value="TreeGrafter"/>
</dbReference>
<sequence>MVTFTFEIGDLPLLSGGIHSKLPSASALLEIRETKFAGKEAVATKDIYPGDCLVVEEPLAACLLPEFYGTHCQHCFSRLRAPIGCPECSTVAFCGRKCRDVAISTYHKYECKILALLIGSGMSILSMVAYRMITQEGLNRCLKIYDLIENKAIKEEDKTNDTTNIETESKLSKSAKRRLRKKKLKDSSLNRNDENIDSSENKSKRSTNDQNTIDVRAYELTNHNTKRSPADFLERSLMAAFLLKCLQRVHFFEDITSRDDEIPNATEIIVGSLLLKNLQLLQFNAHEFFETRVNANHRFRGSKPIYLGVAIYPTVARFNHDCYPAVTRYFVGRNIVIRATRTLKPGDVVAENYGPIFTKRNLEERQKTLSGRYWFKCTCKACKEDWPLFENMSNDLAKLRCPTEGCTRLHRRQEITDKTIKCIGCQKKINLVERLNSLLECEVLYVQGLDKMEEEKPEKAIELLVTAIKKFHEIAVPPHRDTHLAEIALGACMSDSGNTWRVA</sequence>
<dbReference type="InterPro" id="IPR052097">
    <property type="entry name" value="SET-MYND_domain_protein"/>
</dbReference>
<evidence type="ECO:0000256" key="1">
    <source>
        <dbReference type="ARBA" id="ARBA00022603"/>
    </source>
</evidence>
<proteinExistence type="predicted"/>
<dbReference type="GO" id="GO:0032259">
    <property type="term" value="P:methylation"/>
    <property type="evidence" value="ECO:0007669"/>
    <property type="project" value="UniProtKB-KW"/>
</dbReference>
<dbReference type="Pfam" id="PF01753">
    <property type="entry name" value="zf-MYND"/>
    <property type="match status" value="1"/>
</dbReference>